<dbReference type="AlphaFoldDB" id="A0A955RHT6"/>
<accession>A0A955RHT6</accession>
<sequence>MFKQLVPGKTFPKMEDEVIDFWNKNQIFEKSVEQRSEKDLYVFYDGPPFISGLPHFGHLLGSIAKDIVPRYFTMKGKRVERIWGWDAHGLTVENKVQKKLGIKNRREIEDYGLEKFTKECYVYTSEISEEWKWYIDKIGRWVDMDNAYKTTDRTYMESVIWAFKELYDKDLIYEGTRTSLFCTTCGTPISNFEVAMDNSYKDMTDPAVTVKFRITTEGKFKDMFILAWTTTPWTLPSNRALVLDEKETYVVVEVEGEKLVLAKKRIEYVFGDQKYNVIEEMIGKDLLGLEYEPLYKIVKPVEGEF</sequence>
<keyword evidence="3" id="KW-0067">ATP-binding</keyword>
<gene>
    <name evidence="9" type="ORF">KC660_02270</name>
</gene>
<evidence type="ECO:0000256" key="4">
    <source>
        <dbReference type="ARBA" id="ARBA00022917"/>
    </source>
</evidence>
<name>A0A955RHT6_9BACT</name>
<dbReference type="GO" id="GO:0006428">
    <property type="term" value="P:isoleucyl-tRNA aminoacylation"/>
    <property type="evidence" value="ECO:0007669"/>
    <property type="project" value="InterPro"/>
</dbReference>
<comment type="caution">
    <text evidence="9">The sequence shown here is derived from an EMBL/GenBank/DDBJ whole genome shotgun (WGS) entry which is preliminary data.</text>
</comment>
<keyword evidence="4" id="KW-0648">Protein biosynthesis</keyword>
<comment type="catalytic activity">
    <reaction evidence="7">
        <text>tRNA(Ile) + L-isoleucine + ATP = L-isoleucyl-tRNA(Ile) + AMP + diphosphate</text>
        <dbReference type="Rhea" id="RHEA:11060"/>
        <dbReference type="Rhea" id="RHEA-COMP:9666"/>
        <dbReference type="Rhea" id="RHEA-COMP:9695"/>
        <dbReference type="ChEBI" id="CHEBI:30616"/>
        <dbReference type="ChEBI" id="CHEBI:33019"/>
        <dbReference type="ChEBI" id="CHEBI:58045"/>
        <dbReference type="ChEBI" id="CHEBI:78442"/>
        <dbReference type="ChEBI" id="CHEBI:78528"/>
        <dbReference type="ChEBI" id="CHEBI:456215"/>
        <dbReference type="EC" id="6.1.1.5"/>
    </reaction>
</comment>
<evidence type="ECO:0000313" key="9">
    <source>
        <dbReference type="EMBL" id="MCA9382211.1"/>
    </source>
</evidence>
<dbReference type="Proteomes" id="UP000782843">
    <property type="component" value="Unassembled WGS sequence"/>
</dbReference>
<evidence type="ECO:0000256" key="3">
    <source>
        <dbReference type="ARBA" id="ARBA00022840"/>
    </source>
</evidence>
<dbReference type="InterPro" id="IPR002300">
    <property type="entry name" value="aa-tRNA-synth_Ia"/>
</dbReference>
<evidence type="ECO:0000259" key="8">
    <source>
        <dbReference type="Pfam" id="PF00133"/>
    </source>
</evidence>
<dbReference type="InterPro" id="IPR014729">
    <property type="entry name" value="Rossmann-like_a/b/a_fold"/>
</dbReference>
<keyword evidence="2" id="KW-0547">Nucleotide-binding</keyword>
<reference evidence="9" key="1">
    <citation type="submission" date="2020-04" db="EMBL/GenBank/DDBJ databases">
        <authorList>
            <person name="Zhang T."/>
        </authorList>
    </citation>
    <scope>NUCLEOTIDE SEQUENCE</scope>
    <source>
        <strain evidence="9">HKST-UBA10</strain>
    </source>
</reference>
<keyword evidence="5" id="KW-0030">Aminoacyl-tRNA synthetase</keyword>
<feature type="non-terminal residue" evidence="9">
    <location>
        <position position="305"/>
    </location>
</feature>
<dbReference type="SUPFAM" id="SSF52374">
    <property type="entry name" value="Nucleotidylyl transferase"/>
    <property type="match status" value="1"/>
</dbReference>
<dbReference type="InterPro" id="IPR023586">
    <property type="entry name" value="Ile-tRNA-ligase_type2"/>
</dbReference>
<dbReference type="Gene3D" id="3.40.50.620">
    <property type="entry name" value="HUPs"/>
    <property type="match status" value="1"/>
</dbReference>
<comment type="function">
    <text evidence="6">Catalyzes the attachment of isoleucine to tRNA(Ile). As IleRS can inadvertently accommodate and process structurally similar amino acids such as valine, to avoid such errors it has two additional distinct tRNA(Ile)-dependent editing activities. One activity is designated as 'pretransfer' editing and involves the hydrolysis of activated Val-AMP. The other activity is designated 'posttransfer' editing and involves deacylation of mischarged Val-tRNA(Ile).</text>
</comment>
<dbReference type="GO" id="GO:0004822">
    <property type="term" value="F:isoleucine-tRNA ligase activity"/>
    <property type="evidence" value="ECO:0007669"/>
    <property type="project" value="UniProtKB-EC"/>
</dbReference>
<dbReference type="InterPro" id="IPR002301">
    <property type="entry name" value="Ile-tRNA-ligase"/>
</dbReference>
<organism evidence="9 10">
    <name type="scientific">Candidatus Dojkabacteria bacterium</name>
    <dbReference type="NCBI Taxonomy" id="2099670"/>
    <lineage>
        <taxon>Bacteria</taxon>
        <taxon>Candidatus Dojkabacteria</taxon>
    </lineage>
</organism>
<protein>
    <submittedName>
        <fullName evidence="9">Class I tRNA ligase family protein</fullName>
    </submittedName>
</protein>
<dbReference type="PANTHER" id="PTHR42780:SF1">
    <property type="entry name" value="ISOLEUCINE--TRNA LIGASE, CYTOPLASMIC"/>
    <property type="match status" value="1"/>
</dbReference>
<keyword evidence="1 9" id="KW-0436">Ligase</keyword>
<proteinExistence type="predicted"/>
<dbReference type="GO" id="GO:0005524">
    <property type="term" value="F:ATP binding"/>
    <property type="evidence" value="ECO:0007669"/>
    <property type="project" value="UniProtKB-KW"/>
</dbReference>
<evidence type="ECO:0000256" key="2">
    <source>
        <dbReference type="ARBA" id="ARBA00022741"/>
    </source>
</evidence>
<dbReference type="PRINTS" id="PR00984">
    <property type="entry name" value="TRNASYNTHILE"/>
</dbReference>
<evidence type="ECO:0000313" key="10">
    <source>
        <dbReference type="Proteomes" id="UP000782843"/>
    </source>
</evidence>
<dbReference type="Pfam" id="PF00133">
    <property type="entry name" value="tRNA-synt_1"/>
    <property type="match status" value="1"/>
</dbReference>
<evidence type="ECO:0000256" key="5">
    <source>
        <dbReference type="ARBA" id="ARBA00023146"/>
    </source>
</evidence>
<dbReference type="EMBL" id="JAGQLG010000083">
    <property type="protein sequence ID" value="MCA9382211.1"/>
    <property type="molecule type" value="Genomic_DNA"/>
</dbReference>
<evidence type="ECO:0000256" key="1">
    <source>
        <dbReference type="ARBA" id="ARBA00022598"/>
    </source>
</evidence>
<feature type="domain" description="Aminoacyl-tRNA synthetase class Ia" evidence="8">
    <location>
        <begin position="18"/>
        <end position="212"/>
    </location>
</feature>
<dbReference type="PANTHER" id="PTHR42780">
    <property type="entry name" value="SOLEUCYL-TRNA SYNTHETASE"/>
    <property type="match status" value="1"/>
</dbReference>
<evidence type="ECO:0000256" key="7">
    <source>
        <dbReference type="ARBA" id="ARBA00048359"/>
    </source>
</evidence>
<evidence type="ECO:0000256" key="6">
    <source>
        <dbReference type="ARBA" id="ARBA00025217"/>
    </source>
</evidence>
<reference evidence="9" key="2">
    <citation type="journal article" date="2021" name="Microbiome">
        <title>Successional dynamics and alternative stable states in a saline activated sludge microbial community over 9 years.</title>
        <authorList>
            <person name="Wang Y."/>
            <person name="Ye J."/>
            <person name="Ju F."/>
            <person name="Liu L."/>
            <person name="Boyd J.A."/>
            <person name="Deng Y."/>
            <person name="Parks D.H."/>
            <person name="Jiang X."/>
            <person name="Yin X."/>
            <person name="Woodcroft B.J."/>
            <person name="Tyson G.W."/>
            <person name="Hugenholtz P."/>
            <person name="Polz M.F."/>
            <person name="Zhang T."/>
        </authorList>
    </citation>
    <scope>NUCLEOTIDE SEQUENCE</scope>
    <source>
        <strain evidence="9">HKST-UBA10</strain>
    </source>
</reference>